<evidence type="ECO:0000313" key="1">
    <source>
        <dbReference type="EMBL" id="TDC00960.1"/>
    </source>
</evidence>
<dbReference type="Proteomes" id="UP000295626">
    <property type="component" value="Unassembled WGS sequence"/>
</dbReference>
<sequence length="83" mass="9400">MNPVVAEGDVLTLHPEDYCVGRDVLRIRVTHVPRYANCLASAWVRLCGVELRPDGLPLRERIILARVRALVEQRARADGRRPC</sequence>
<organism evidence="1 2">
    <name type="scientific">Micromonospora fluostatini</name>
    <dbReference type="NCBI Taxonomy" id="1629071"/>
    <lineage>
        <taxon>Bacteria</taxon>
        <taxon>Bacillati</taxon>
        <taxon>Actinomycetota</taxon>
        <taxon>Actinomycetes</taxon>
        <taxon>Micromonosporales</taxon>
        <taxon>Micromonosporaceae</taxon>
        <taxon>Micromonospora</taxon>
    </lineage>
</organism>
<accession>A0ABY2DMR0</accession>
<name>A0ABY2DMR0_9ACTN</name>
<comment type="caution">
    <text evidence="1">The sequence shown here is derived from an EMBL/GenBank/DDBJ whole genome shotgun (WGS) entry which is preliminary data.</text>
</comment>
<keyword evidence="2" id="KW-1185">Reference proteome</keyword>
<gene>
    <name evidence="1" type="ORF">E1091_03790</name>
</gene>
<evidence type="ECO:0000313" key="2">
    <source>
        <dbReference type="Proteomes" id="UP000295626"/>
    </source>
</evidence>
<protein>
    <submittedName>
        <fullName evidence="1">Uncharacterized protein</fullName>
    </submittedName>
</protein>
<dbReference type="EMBL" id="SMKE01000074">
    <property type="protein sequence ID" value="TDC00960.1"/>
    <property type="molecule type" value="Genomic_DNA"/>
</dbReference>
<proteinExistence type="predicted"/>
<reference evidence="1 2" key="1">
    <citation type="submission" date="2019-02" db="EMBL/GenBank/DDBJ databases">
        <title>Draft genome sequences of novel Actinobacteria.</title>
        <authorList>
            <person name="Sahin N."/>
            <person name="Ay H."/>
            <person name="Saygin H."/>
        </authorList>
    </citation>
    <scope>NUCLEOTIDE SEQUENCE [LARGE SCALE GENOMIC DNA]</scope>
    <source>
        <strain evidence="1 2">JCM 30529</strain>
    </source>
</reference>